<evidence type="ECO:0000313" key="1">
    <source>
        <dbReference type="EMBL" id="TLG75249.1"/>
    </source>
</evidence>
<organism evidence="1 2">
    <name type="scientific">Culicoidibacter larvae</name>
    <dbReference type="NCBI Taxonomy" id="2579976"/>
    <lineage>
        <taxon>Bacteria</taxon>
        <taxon>Bacillati</taxon>
        <taxon>Bacillota</taxon>
        <taxon>Culicoidibacteria</taxon>
        <taxon>Culicoidibacterales</taxon>
        <taxon>Culicoidibacteraceae</taxon>
        <taxon>Culicoidibacter</taxon>
    </lineage>
</organism>
<comment type="caution">
    <text evidence="1">The sequence shown here is derived from an EMBL/GenBank/DDBJ whole genome shotgun (WGS) entry which is preliminary data.</text>
</comment>
<evidence type="ECO:0000313" key="2">
    <source>
        <dbReference type="Proteomes" id="UP000306912"/>
    </source>
</evidence>
<dbReference type="InterPro" id="IPR011855">
    <property type="entry name" value="Phgtail_TP901_1"/>
</dbReference>
<reference evidence="1 2" key="1">
    <citation type="submission" date="2019-05" db="EMBL/GenBank/DDBJ databases">
        <title>Culicoidintestinum kansasii gen. nov., sp. nov. from the gastrointestinal tract of the biting midge, Culicoides sonorensis.</title>
        <authorList>
            <person name="Neupane S."/>
            <person name="Ghosh A."/>
            <person name="Gunther S."/>
            <person name="Martin K."/>
            <person name="Zurek L."/>
        </authorList>
    </citation>
    <scope>NUCLEOTIDE SEQUENCE [LARGE SCALE GENOMIC DNA]</scope>
    <source>
        <strain evidence="1 2">CS-1</strain>
    </source>
</reference>
<dbReference type="Pfam" id="PF06199">
    <property type="entry name" value="Phage_tail_2"/>
    <property type="match status" value="1"/>
</dbReference>
<dbReference type="RefSeq" id="WP_138190470.1">
    <property type="nucleotide sequence ID" value="NZ_VBWP01000003.1"/>
</dbReference>
<sequence length="135" mass="14238">MSMAGAKVVVKILDGTTEKVIAGQKGATLNRSAEPIETTSKSSGGYKTFITGFKEWSVDCDGIYVADDAALAKLKTAFVDGEAVTIVLHNEATNEKEQGQVLITDFPMEAPFDDALTYSMTLQGSGPLVSSKAQA</sequence>
<accession>A0A5R8QEZ4</accession>
<dbReference type="NCBIfam" id="TIGR02126">
    <property type="entry name" value="phgtail_TP901_1"/>
    <property type="match status" value="1"/>
</dbReference>
<keyword evidence="2" id="KW-1185">Reference proteome</keyword>
<dbReference type="Proteomes" id="UP000306912">
    <property type="component" value="Unassembled WGS sequence"/>
</dbReference>
<dbReference type="InParanoid" id="A0A5R8QEZ4"/>
<dbReference type="Gene3D" id="4.10.410.40">
    <property type="match status" value="1"/>
</dbReference>
<dbReference type="AlphaFoldDB" id="A0A5R8QEZ4"/>
<name>A0A5R8QEZ4_9FIRM</name>
<proteinExistence type="predicted"/>
<gene>
    <name evidence="1" type="ORF">FEZ08_04175</name>
</gene>
<dbReference type="NCBIfam" id="NF047353">
    <property type="entry name" value="tube_lmo2291"/>
    <property type="match status" value="1"/>
</dbReference>
<dbReference type="EMBL" id="VBWP01000003">
    <property type="protein sequence ID" value="TLG75249.1"/>
    <property type="molecule type" value="Genomic_DNA"/>
</dbReference>
<dbReference type="OrthoDB" id="3194804at2"/>
<protein>
    <submittedName>
        <fullName evidence="1">Phage major tail protein, TP901-1 family</fullName>
    </submittedName>
</protein>